<protein>
    <recommendedName>
        <fullName evidence="10">Leptin receptor immunoglobulin-like domain-containing protein</fullName>
    </recommendedName>
</protein>
<evidence type="ECO:0000256" key="9">
    <source>
        <dbReference type="SAM" id="Phobius"/>
    </source>
</evidence>
<feature type="transmembrane region" description="Helical" evidence="9">
    <location>
        <begin position="842"/>
        <end position="863"/>
    </location>
</feature>
<keyword evidence="5 9" id="KW-0472">Membrane</keyword>
<dbReference type="EMBL" id="CAUEEQ010000001">
    <property type="protein sequence ID" value="CAJ0914782.1"/>
    <property type="molecule type" value="Genomic_DNA"/>
</dbReference>
<evidence type="ECO:0000256" key="4">
    <source>
        <dbReference type="ARBA" id="ARBA00022989"/>
    </source>
</evidence>
<keyword evidence="7" id="KW-0675">Receptor</keyword>
<reference evidence="11" key="1">
    <citation type="submission" date="2023-07" db="EMBL/GenBank/DDBJ databases">
        <authorList>
            <person name="Stuckert A."/>
        </authorList>
    </citation>
    <scope>NUCLEOTIDE SEQUENCE</scope>
</reference>
<feature type="compositionally biased region" description="Polar residues" evidence="8">
    <location>
        <begin position="1042"/>
        <end position="1052"/>
    </location>
</feature>
<evidence type="ECO:0000256" key="6">
    <source>
        <dbReference type="ARBA" id="ARBA00023157"/>
    </source>
</evidence>
<comment type="caution">
    <text evidence="11">The sequence shown here is derived from an EMBL/GenBank/DDBJ whole genome shotgun (WGS) entry which is preliminary data.</text>
</comment>
<organism evidence="11 12">
    <name type="scientific">Ranitomeya imitator</name>
    <name type="common">mimic poison frog</name>
    <dbReference type="NCBI Taxonomy" id="111125"/>
    <lineage>
        <taxon>Eukaryota</taxon>
        <taxon>Metazoa</taxon>
        <taxon>Chordata</taxon>
        <taxon>Craniata</taxon>
        <taxon>Vertebrata</taxon>
        <taxon>Euteleostomi</taxon>
        <taxon>Amphibia</taxon>
        <taxon>Batrachia</taxon>
        <taxon>Anura</taxon>
        <taxon>Neobatrachia</taxon>
        <taxon>Hyloidea</taxon>
        <taxon>Dendrobatidae</taxon>
        <taxon>Dendrobatinae</taxon>
        <taxon>Ranitomeya</taxon>
    </lineage>
</organism>
<keyword evidence="2 9" id="KW-0812">Transmembrane</keyword>
<dbReference type="InterPro" id="IPR013783">
    <property type="entry name" value="Ig-like_fold"/>
</dbReference>
<keyword evidence="12" id="KW-1185">Reference proteome</keyword>
<evidence type="ECO:0000313" key="11">
    <source>
        <dbReference type="EMBL" id="CAJ0914782.1"/>
    </source>
</evidence>
<dbReference type="Gene3D" id="2.60.40.10">
    <property type="entry name" value="Immunoglobulins"/>
    <property type="match status" value="7"/>
</dbReference>
<comment type="subcellular location">
    <subcellularLocation>
        <location evidence="1">Membrane</location>
        <topology evidence="1">Single-pass membrane protein</topology>
    </subcellularLocation>
</comment>
<feature type="domain" description="Leptin receptor immunoglobulin-like" evidence="10">
    <location>
        <begin position="430"/>
        <end position="532"/>
    </location>
</feature>
<dbReference type="Proteomes" id="UP001176940">
    <property type="component" value="Unassembled WGS sequence"/>
</dbReference>
<keyword evidence="3" id="KW-0732">Signal</keyword>
<gene>
    <name evidence="11" type="ORF">RIMI_LOCUS4677</name>
</gene>
<dbReference type="SUPFAM" id="SSF49265">
    <property type="entry name" value="Fibronectin type III"/>
    <property type="match status" value="4"/>
</dbReference>
<sequence length="1155" mass="132332">MFRAKLPKPGANHLSFTLSVIPFADTCVDCLTISIVSSEVHILPPPGIYLSYLLTNASLYSAPLRGLRPEESTEQEEVRQRNVSCIHAEHSRAAEHGVLCLWSGTGHDADTMMRDYVAFKKIMFPSDSHLIDYTWQLQCYMGENTNEITCEIQYVTQEAVMNLEFMPHLHYARNDKEEDKMEADCRCHRHERCECRISPAASNESYTLWMDIVGPGTSLHYPPLLLRAATIIMPDPPSHLRTEITSDGKLNVLWSSFASTSRRLQCQVKHYLSTAEKISPPVYVLVEKTYVILDVPESCSPLLFEVRCRRFPDLGVWSNWSLPVAFKSQGGYYFPQRLVVDSGSSASVFCMFCDKNKKIPSKAITWGLNLAEQFSSKYYTAVSDYVGKVTIDNLNTTTPKGKFQYDALYCCVQGIGCQPRYAEIFVIDTNISITCETNGEMTVMTCRWMPRQVIPLKDITLTFRYYEEINYSFETDIKYDASAMKICEMQPDGSYKCIFNKIKIISSYSMWIEIQHPSGTLRSPPVSLRPIDIVKPYAPRMVQAEMMAGTEHAMRHLHVSWGRPRFVVEDISYQLRYRLQGREAEWQVIDIYRNESATIFQVDVCQAYTIQVRCQVVNLSDIWSNWTNPLDTVVKDIKEPSSGPEFWRITTKKNIQKGDNITLVWKPLQKAQSLCSIRGYELVQQVSNIISWSTYVGNVTNYTLTLQHSTVTLTLQAINSLGHSKMNHNLTLSEDVSKVTAVQSLNIYSQNSTVLAVWSVSPVPYNLLGFVLEWKNLRVRSRVRWMYIPPNVYRYYIEDKLFAIEKYKFSLTPVFLEGVGSPRITYEFSKVDTDEIQNNTGLYIILPVITATSFLLVITLAISHQRMKRLFWKEVPNPKYCSWAQGVNFQKPDTLENLFMKHRQHLAHNFPFILEPESIFENLNIDKGWKREDIDNVSIVDRLTDDHDSACATSHFSSSCTYEDEPETSIYRDISCQSSVKYATIIGNPHHAKPGVNERKISVSSGDGCFLTNNPIVIGNMEEKTQAFLFMAGLHTKEPKMMSSNSTVSSEGFSEPTDQEESFEGDSPERNLYYLGLDPNENNEQDNYFSKNPLVTYHIQENISYQELNFRREKSSKIIENDYGQPGFLKRTLRPYVPQFQSQSPDDTEVFDMCT</sequence>
<evidence type="ECO:0000313" key="12">
    <source>
        <dbReference type="Proteomes" id="UP001176940"/>
    </source>
</evidence>
<dbReference type="PANTHER" id="PTHR23037:SF35">
    <property type="entry name" value="FIBRONECTIN TYPE-III DOMAIN-CONTAINING PROTEIN"/>
    <property type="match status" value="1"/>
</dbReference>
<dbReference type="Pfam" id="PF18589">
    <property type="entry name" value="ObR_Ig"/>
    <property type="match status" value="2"/>
</dbReference>
<evidence type="ECO:0000256" key="3">
    <source>
        <dbReference type="ARBA" id="ARBA00022729"/>
    </source>
</evidence>
<evidence type="ECO:0000256" key="8">
    <source>
        <dbReference type="SAM" id="MobiDB-lite"/>
    </source>
</evidence>
<accession>A0ABN9KLS4</accession>
<evidence type="ECO:0000259" key="10">
    <source>
        <dbReference type="Pfam" id="PF18589"/>
    </source>
</evidence>
<evidence type="ECO:0000256" key="2">
    <source>
        <dbReference type="ARBA" id="ARBA00022692"/>
    </source>
</evidence>
<dbReference type="InterPro" id="IPR036116">
    <property type="entry name" value="FN3_sf"/>
</dbReference>
<evidence type="ECO:0000256" key="7">
    <source>
        <dbReference type="ARBA" id="ARBA00023170"/>
    </source>
</evidence>
<feature type="domain" description="Leptin receptor immunoglobulin-like" evidence="10">
    <location>
        <begin position="135"/>
        <end position="225"/>
    </location>
</feature>
<evidence type="ECO:0000256" key="1">
    <source>
        <dbReference type="ARBA" id="ARBA00004167"/>
    </source>
</evidence>
<name>A0ABN9KLS4_9NEOB</name>
<evidence type="ECO:0000256" key="5">
    <source>
        <dbReference type="ARBA" id="ARBA00023136"/>
    </source>
</evidence>
<keyword evidence="6" id="KW-1015">Disulfide bond</keyword>
<dbReference type="InterPro" id="IPR041182">
    <property type="entry name" value="LEP-R_IGD"/>
</dbReference>
<feature type="region of interest" description="Disordered" evidence="8">
    <location>
        <begin position="1041"/>
        <end position="1069"/>
    </location>
</feature>
<feature type="compositionally biased region" description="Acidic residues" evidence="8">
    <location>
        <begin position="1057"/>
        <end position="1066"/>
    </location>
</feature>
<keyword evidence="4 9" id="KW-1133">Transmembrane helix</keyword>
<dbReference type="PANTHER" id="PTHR23037">
    <property type="entry name" value="CYTOKINE RECEPTOR"/>
    <property type="match status" value="1"/>
</dbReference>
<proteinExistence type="predicted"/>